<evidence type="ECO:0000313" key="2">
    <source>
        <dbReference type="Proteomes" id="UP000005536"/>
    </source>
</evidence>
<accession>D4DUE4</accession>
<evidence type="ECO:0000313" key="1">
    <source>
        <dbReference type="EMBL" id="EFE48727.1"/>
    </source>
</evidence>
<gene>
    <name evidence="1" type="ORF">NEIELOOT_02704</name>
</gene>
<organism evidence="1 2">
    <name type="scientific">Neisseria elongata subsp. glycolytica ATCC 29315</name>
    <dbReference type="NCBI Taxonomy" id="546263"/>
    <lineage>
        <taxon>Bacteria</taxon>
        <taxon>Pseudomonadati</taxon>
        <taxon>Pseudomonadota</taxon>
        <taxon>Betaproteobacteria</taxon>
        <taxon>Neisseriales</taxon>
        <taxon>Neisseriaceae</taxon>
        <taxon>Neisseria</taxon>
    </lineage>
</organism>
<name>D4DUE4_NEIEG</name>
<comment type="caution">
    <text evidence="1">The sequence shown here is derived from an EMBL/GenBank/DDBJ whole genome shotgun (WGS) entry which is preliminary data.</text>
</comment>
<reference evidence="1 2" key="1">
    <citation type="submission" date="2010-02" db="EMBL/GenBank/DDBJ databases">
        <authorList>
            <person name="Weinstock G."/>
            <person name="Sodergren E."/>
            <person name="Clifton S."/>
            <person name="Fulton L."/>
            <person name="Fulton B."/>
            <person name="Courtney L."/>
            <person name="Fronick C."/>
            <person name="Harrison M."/>
            <person name="Strong C."/>
            <person name="Farmer C."/>
            <person name="Delahaunty K."/>
            <person name="Markovic C."/>
            <person name="Hall O."/>
            <person name="Minx P."/>
            <person name="Tomlinson C."/>
            <person name="Mitreva M."/>
            <person name="Nelson J."/>
            <person name="Hou S."/>
            <person name="Wollam A."/>
            <person name="Pepin K.H."/>
            <person name="Johnson M."/>
            <person name="Bhonagiri V."/>
            <person name="Zhang X."/>
            <person name="Suruliraj S."/>
            <person name="Warren W."/>
            <person name="Chinwalla A."/>
            <person name="Mardis E.R."/>
            <person name="Wilson R.K."/>
        </authorList>
    </citation>
    <scope>NUCLEOTIDE SEQUENCE [LARGE SCALE GENOMIC DNA]</scope>
    <source>
        <strain evidence="1 2">ATCC 29315</strain>
    </source>
</reference>
<protein>
    <submittedName>
        <fullName evidence="1">Uncharacterized protein</fullName>
    </submittedName>
</protein>
<proteinExistence type="predicted"/>
<dbReference type="Proteomes" id="UP000005536">
    <property type="component" value="Unassembled WGS sequence"/>
</dbReference>
<sequence>MFSDGLWRPSEKGKWLIGGIIRDIWRPSEKIFSDGRLFQSRLFERYRRFAQAGNCI</sequence>
<dbReference type="AlphaFoldDB" id="D4DUE4"/>
<dbReference type="EMBL" id="ADBF01000253">
    <property type="protein sequence ID" value="EFE48727.1"/>
    <property type="molecule type" value="Genomic_DNA"/>
</dbReference>